<dbReference type="Gene3D" id="3.90.100.10">
    <property type="entry name" value="Orn/Lys/Arg decarboxylase, C-terminal domain"/>
    <property type="match status" value="1"/>
</dbReference>
<comment type="cofactor">
    <cofactor evidence="1">
        <name>pyridoxal 5'-phosphate</name>
        <dbReference type="ChEBI" id="CHEBI:597326"/>
    </cofactor>
</comment>
<evidence type="ECO:0000256" key="5">
    <source>
        <dbReference type="ARBA" id="ARBA00023239"/>
    </source>
</evidence>
<dbReference type="Pfam" id="PF01276">
    <property type="entry name" value="OKR_DC_1"/>
    <property type="match status" value="1"/>
</dbReference>
<feature type="domain" description="Orn/Lys/Arg decarboxylases family 1 pyridoxal-P attachment site" evidence="6">
    <location>
        <begin position="6"/>
        <end position="297"/>
    </location>
</feature>
<sequence length="523" mass="58478">MENIFHKLLNYCGQDFVPMHMPGHKRNIEEFAMGNPYGIDITEIDGFDNLHNPTGLIMNSMNATAQMYGAKNTFYLVNGSSVGILTAISAVAIKGHKVIVARNCHRSVYNAVYLNELNPVYVYPDSVNDLGINGQISKKNVDKLLNENKDVLAVVITSPTYEGIISDISAIAEVVHKFGIPLIVDEAHGAHFHFHEAFPESALDNGADIVIQSIHKTLPAFTQTALLHVKGDLIDISKVSRYLDMYQSTSPSYILMAGIDNCMEFLQTKGPDMFEKYVGNLKAFISNIEKLKYISLFHTDDISKLVLYVPDGRLSGKQLYNILLNSYHIQLEMASLYYVIAMTSVGDKIEYYDRFMNALIKIDNSLDHQNQAVYDCTLIGCNKFEVLTAKVIESPYMAMNAELELVEVEKSIGRISGSSVCIYPPGNPLIFPGEIISVDIINCIKEAYNLGLEIIGLEETDDNLNIETEDDLNIETKDDMNNKISDIITDEIDRVIIDQIEVKKESENSKKSKKRGIAIQCMK</sequence>
<dbReference type="RefSeq" id="WP_092458101.1">
    <property type="nucleotide sequence ID" value="NZ_FOJI01000026.1"/>
</dbReference>
<dbReference type="PANTHER" id="PTHR43277">
    <property type="entry name" value="ARGININE DECARBOXYLASE"/>
    <property type="match status" value="1"/>
</dbReference>
<dbReference type="PANTHER" id="PTHR43277:SF4">
    <property type="entry name" value="ARGININE DECARBOXYLASE"/>
    <property type="match status" value="1"/>
</dbReference>
<comment type="similarity">
    <text evidence="2">Belongs to the Orn/Lys/Arg decarboxylase class-I family.</text>
</comment>
<evidence type="ECO:0000256" key="4">
    <source>
        <dbReference type="ARBA" id="ARBA00022898"/>
    </source>
</evidence>
<dbReference type="Gene3D" id="3.40.640.10">
    <property type="entry name" value="Type I PLP-dependent aspartate aminotransferase-like (Major domain)"/>
    <property type="match status" value="1"/>
</dbReference>
<dbReference type="EMBL" id="FOJI01000026">
    <property type="protein sequence ID" value="SEW45652.1"/>
    <property type="molecule type" value="Genomic_DNA"/>
</dbReference>
<gene>
    <name evidence="8" type="ORF">SAMN05421659_12627</name>
</gene>
<dbReference type="SUPFAM" id="SSF55904">
    <property type="entry name" value="Ornithine decarboxylase C-terminal domain"/>
    <property type="match status" value="1"/>
</dbReference>
<dbReference type="Proteomes" id="UP000199701">
    <property type="component" value="Unassembled WGS sequence"/>
</dbReference>
<dbReference type="AlphaFoldDB" id="A0A1I0RXR0"/>
<keyword evidence="9" id="KW-1185">Reference proteome</keyword>
<dbReference type="InterPro" id="IPR000310">
    <property type="entry name" value="Orn/Lys/Arg_deCO2ase_major_dom"/>
</dbReference>
<dbReference type="STRING" id="99656.SAMN05421659_12627"/>
<accession>A0A1I0RXR0</accession>
<name>A0A1I0RXR0_9FIRM</name>
<evidence type="ECO:0000256" key="3">
    <source>
        <dbReference type="ARBA" id="ARBA00022793"/>
    </source>
</evidence>
<dbReference type="GO" id="GO:0016831">
    <property type="term" value="F:carboxy-lyase activity"/>
    <property type="evidence" value="ECO:0007669"/>
    <property type="project" value="UniProtKB-KW"/>
</dbReference>
<dbReference type="InterPro" id="IPR015421">
    <property type="entry name" value="PyrdxlP-dep_Trfase_major"/>
</dbReference>
<reference evidence="8 9" key="1">
    <citation type="submission" date="2016-10" db="EMBL/GenBank/DDBJ databases">
        <authorList>
            <person name="de Groot N.N."/>
        </authorList>
    </citation>
    <scope>NUCLEOTIDE SEQUENCE [LARGE SCALE GENOMIC DNA]</scope>
    <source>
        <strain evidence="8 9">DSM 9179</strain>
    </source>
</reference>
<evidence type="ECO:0000313" key="9">
    <source>
        <dbReference type="Proteomes" id="UP000199701"/>
    </source>
</evidence>
<dbReference type="InterPro" id="IPR015424">
    <property type="entry name" value="PyrdxlP-dep_Trfase"/>
</dbReference>
<dbReference type="Pfam" id="PF03711">
    <property type="entry name" value="OKR_DC_1_C"/>
    <property type="match status" value="1"/>
</dbReference>
<dbReference type="SUPFAM" id="SSF53383">
    <property type="entry name" value="PLP-dependent transferases"/>
    <property type="match status" value="1"/>
</dbReference>
<protein>
    <submittedName>
        <fullName evidence="8">Arginine/lysine/ornithine decarboxylase</fullName>
    </submittedName>
</protein>
<proteinExistence type="inferred from homology"/>
<feature type="domain" description="Orn/Lys/Arg decarboxylase C-terminal" evidence="7">
    <location>
        <begin position="394"/>
        <end position="437"/>
    </location>
</feature>
<evidence type="ECO:0000259" key="7">
    <source>
        <dbReference type="Pfam" id="PF03711"/>
    </source>
</evidence>
<evidence type="ECO:0000256" key="2">
    <source>
        <dbReference type="ARBA" id="ARBA00010671"/>
    </source>
</evidence>
<dbReference type="InterPro" id="IPR052357">
    <property type="entry name" value="Orn_Lys_Arg_decarboxylase-I"/>
</dbReference>
<evidence type="ECO:0000256" key="1">
    <source>
        <dbReference type="ARBA" id="ARBA00001933"/>
    </source>
</evidence>
<evidence type="ECO:0000313" key="8">
    <source>
        <dbReference type="EMBL" id="SEW45652.1"/>
    </source>
</evidence>
<organism evidence="8 9">
    <name type="scientific">[Clostridium] fimetarium</name>
    <dbReference type="NCBI Taxonomy" id="99656"/>
    <lineage>
        <taxon>Bacteria</taxon>
        <taxon>Bacillati</taxon>
        <taxon>Bacillota</taxon>
        <taxon>Clostridia</taxon>
        <taxon>Lachnospirales</taxon>
        <taxon>Lachnospiraceae</taxon>
    </lineage>
</organism>
<keyword evidence="4" id="KW-0663">Pyridoxal phosphate</keyword>
<dbReference type="OrthoDB" id="9815233at2"/>
<dbReference type="InterPro" id="IPR008286">
    <property type="entry name" value="Prn/Lys/Arg_de-COase_C"/>
</dbReference>
<keyword evidence="3" id="KW-0210">Decarboxylase</keyword>
<evidence type="ECO:0000259" key="6">
    <source>
        <dbReference type="Pfam" id="PF01276"/>
    </source>
</evidence>
<dbReference type="InterPro" id="IPR036633">
    <property type="entry name" value="Prn/Lys/Arg_de-COase_C_sf"/>
</dbReference>
<keyword evidence="5" id="KW-0456">Lyase</keyword>